<dbReference type="GO" id="GO:0030170">
    <property type="term" value="F:pyridoxal phosphate binding"/>
    <property type="evidence" value="ECO:0007669"/>
    <property type="project" value="InterPro"/>
</dbReference>
<proteinExistence type="inferred from homology"/>
<evidence type="ECO:0000256" key="8">
    <source>
        <dbReference type="SAM" id="MobiDB-lite"/>
    </source>
</evidence>
<keyword evidence="10" id="KW-1185">Reference proteome</keyword>
<comment type="similarity">
    <text evidence="2 7">Belongs to the group II decarboxylase family.</text>
</comment>
<evidence type="ECO:0000313" key="10">
    <source>
        <dbReference type="Proteomes" id="UP000502508"/>
    </source>
</evidence>
<dbReference type="AlphaFoldDB" id="A0A6F8XYV6"/>
<comment type="cofactor">
    <cofactor evidence="1 6 7">
        <name>pyridoxal 5'-phosphate</name>
        <dbReference type="ChEBI" id="CHEBI:597326"/>
    </cofactor>
</comment>
<dbReference type="KEGG" id="pfla:Pflav_054000"/>
<dbReference type="InterPro" id="IPR015422">
    <property type="entry name" value="PyrdxlP-dep_Trfase_small"/>
</dbReference>
<evidence type="ECO:0000256" key="2">
    <source>
        <dbReference type="ARBA" id="ARBA00009533"/>
    </source>
</evidence>
<reference evidence="9 10" key="2">
    <citation type="submission" date="2020-03" db="EMBL/GenBank/DDBJ databases">
        <authorList>
            <person name="Ichikawa N."/>
            <person name="Kimura A."/>
            <person name="Kitahashi Y."/>
            <person name="Uohara A."/>
        </authorList>
    </citation>
    <scope>NUCLEOTIDE SEQUENCE [LARGE SCALE GENOMIC DNA]</scope>
    <source>
        <strain evidence="9 10">NBRC 107702</strain>
    </source>
</reference>
<dbReference type="GO" id="GO:0004058">
    <property type="term" value="F:aromatic-L-amino-acid decarboxylase activity"/>
    <property type="evidence" value="ECO:0007669"/>
    <property type="project" value="UniProtKB-ARBA"/>
</dbReference>
<dbReference type="Pfam" id="PF00282">
    <property type="entry name" value="Pyridoxal_deC"/>
    <property type="match status" value="1"/>
</dbReference>
<gene>
    <name evidence="9" type="ORF">Pflav_054000</name>
</gene>
<dbReference type="InterPro" id="IPR002129">
    <property type="entry name" value="PyrdxlP-dep_de-COase"/>
</dbReference>
<dbReference type="PANTHER" id="PTHR11999:SF70">
    <property type="entry name" value="MIP05841P"/>
    <property type="match status" value="1"/>
</dbReference>
<evidence type="ECO:0000256" key="6">
    <source>
        <dbReference type="PIRSR" id="PIRSR602129-50"/>
    </source>
</evidence>
<evidence type="ECO:0000313" key="9">
    <source>
        <dbReference type="EMBL" id="BCB78990.1"/>
    </source>
</evidence>
<dbReference type="RefSeq" id="WP_173038795.1">
    <property type="nucleotide sequence ID" value="NZ_AP022870.1"/>
</dbReference>
<evidence type="ECO:0000256" key="7">
    <source>
        <dbReference type="RuleBase" id="RU000382"/>
    </source>
</evidence>
<keyword evidence="9" id="KW-0032">Aminotransferase</keyword>
<organism evidence="9 10">
    <name type="scientific">Phytohabitans flavus</name>
    <dbReference type="NCBI Taxonomy" id="1076124"/>
    <lineage>
        <taxon>Bacteria</taxon>
        <taxon>Bacillati</taxon>
        <taxon>Actinomycetota</taxon>
        <taxon>Actinomycetes</taxon>
        <taxon>Micromonosporales</taxon>
        <taxon>Micromonosporaceae</taxon>
    </lineage>
</organism>
<dbReference type="Gene3D" id="3.40.640.10">
    <property type="entry name" value="Type I PLP-dependent aspartate aminotransferase-like (Major domain)"/>
    <property type="match status" value="1"/>
</dbReference>
<dbReference type="InterPro" id="IPR010977">
    <property type="entry name" value="Aromatic_deC"/>
</dbReference>
<feature type="region of interest" description="Disordered" evidence="8">
    <location>
        <begin position="1"/>
        <end position="37"/>
    </location>
</feature>
<keyword evidence="4 6" id="KW-0663">Pyridoxal phosphate</keyword>
<keyword evidence="5 7" id="KW-0456">Lyase</keyword>
<dbReference type="InterPro" id="IPR015424">
    <property type="entry name" value="PyrdxlP-dep_Trfase"/>
</dbReference>
<evidence type="ECO:0000256" key="5">
    <source>
        <dbReference type="ARBA" id="ARBA00023239"/>
    </source>
</evidence>
<sequence length="495" mass="51967">MSGSREATGLDHDGGRAPSDGAWQAQSDPLLDGGGEGVLGQVYEAAGPYLDSLADRPVSDPATAPLLRDLSGDLPDKGEGAAAAVRRLLRVGTGAATHSAGPRFFHFVIGGATPAALAGDWTASLLDQNAAFRVSSTLATEVETIALGWLRELFGLPEGYGGALVASATFANFTSLGAATHWWGERHGADVAADGLAGLPRMPVLSSGYVHASSRKALQMLGHGRESVEVFARDPIGRIDLAAMERRLAELGGPAVIIANAGEVNAGDFDPVADLADLAERYGAWLHVDGAFGLFAALSPRTAGLVAGIERADSIACDGHKWLNVPYESGFAFLRDPTRLAVAFGMQSAAYLPAPDDPRGGYALLGPESSRRARSLPIWATLAAYGRSGYQAMVERHLDLAQHLAALVDAAPELERLADVPLCIVCFRVRPPGVPEEELDDLNRKVGAALLADGRVFAGTTVYGGRVALRPAIVNWRTTESDINVFVEIVRSLIP</sequence>
<dbReference type="GO" id="GO:0008483">
    <property type="term" value="F:transaminase activity"/>
    <property type="evidence" value="ECO:0007669"/>
    <property type="project" value="UniProtKB-KW"/>
</dbReference>
<dbReference type="EMBL" id="AP022870">
    <property type="protein sequence ID" value="BCB78990.1"/>
    <property type="molecule type" value="Genomic_DNA"/>
</dbReference>
<evidence type="ECO:0000256" key="1">
    <source>
        <dbReference type="ARBA" id="ARBA00001933"/>
    </source>
</evidence>
<accession>A0A6F8XYV6</accession>
<keyword evidence="3" id="KW-0210">Decarboxylase</keyword>
<keyword evidence="9" id="KW-0808">Transferase</keyword>
<dbReference type="Gene3D" id="3.90.1150.10">
    <property type="entry name" value="Aspartate Aminotransferase, domain 1"/>
    <property type="match status" value="1"/>
</dbReference>
<name>A0A6F8XYV6_9ACTN</name>
<dbReference type="InterPro" id="IPR015421">
    <property type="entry name" value="PyrdxlP-dep_Trfase_major"/>
</dbReference>
<evidence type="ECO:0000256" key="4">
    <source>
        <dbReference type="ARBA" id="ARBA00022898"/>
    </source>
</evidence>
<dbReference type="GO" id="GO:0006520">
    <property type="term" value="P:amino acid metabolic process"/>
    <property type="evidence" value="ECO:0007669"/>
    <property type="project" value="InterPro"/>
</dbReference>
<dbReference type="GO" id="GO:0019752">
    <property type="term" value="P:carboxylic acid metabolic process"/>
    <property type="evidence" value="ECO:0007669"/>
    <property type="project" value="InterPro"/>
</dbReference>
<evidence type="ECO:0000256" key="3">
    <source>
        <dbReference type="ARBA" id="ARBA00022793"/>
    </source>
</evidence>
<protein>
    <submittedName>
        <fullName evidence="9">Aspartate aminotransferase family protein</fullName>
    </submittedName>
</protein>
<feature type="modified residue" description="N6-(pyridoxal phosphate)lysine" evidence="6">
    <location>
        <position position="321"/>
    </location>
</feature>
<dbReference type="PANTHER" id="PTHR11999">
    <property type="entry name" value="GROUP II PYRIDOXAL-5-PHOSPHATE DECARBOXYLASE"/>
    <property type="match status" value="1"/>
</dbReference>
<dbReference type="SUPFAM" id="SSF53383">
    <property type="entry name" value="PLP-dependent transferases"/>
    <property type="match status" value="1"/>
</dbReference>
<dbReference type="PRINTS" id="PR00800">
    <property type="entry name" value="YHDCRBOXLASE"/>
</dbReference>
<dbReference type="Proteomes" id="UP000502508">
    <property type="component" value="Chromosome"/>
</dbReference>
<reference evidence="9 10" key="1">
    <citation type="submission" date="2020-03" db="EMBL/GenBank/DDBJ databases">
        <title>Whole genome shotgun sequence of Phytohabitans flavus NBRC 107702.</title>
        <authorList>
            <person name="Komaki H."/>
            <person name="Tamura T."/>
        </authorList>
    </citation>
    <scope>NUCLEOTIDE SEQUENCE [LARGE SCALE GENOMIC DNA]</scope>
    <source>
        <strain evidence="9 10">NBRC 107702</strain>
    </source>
</reference>